<evidence type="ECO:0000259" key="7">
    <source>
        <dbReference type="Pfam" id="PF01386"/>
    </source>
</evidence>
<feature type="compositionally biased region" description="Acidic residues" evidence="6">
    <location>
        <begin position="198"/>
        <end position="219"/>
    </location>
</feature>
<dbReference type="EMBL" id="JAFBBK010000001">
    <property type="protein sequence ID" value="MBM7413796.1"/>
    <property type="molecule type" value="Genomic_DNA"/>
</dbReference>
<feature type="domain" description="Large ribosomal subunit protein bL25 beta" evidence="8">
    <location>
        <begin position="99"/>
        <end position="177"/>
    </location>
</feature>
<dbReference type="Pfam" id="PF14693">
    <property type="entry name" value="Ribosomal_TL5_C"/>
    <property type="match status" value="1"/>
</dbReference>
<dbReference type="InterPro" id="IPR020056">
    <property type="entry name" value="Rbsml_bL25/Gln-tRNA_synth_N"/>
</dbReference>
<dbReference type="NCBIfam" id="NF004131">
    <property type="entry name" value="PRK05618.2-1"/>
    <property type="match status" value="1"/>
</dbReference>
<keyword evidence="1 5" id="KW-0699">rRNA-binding</keyword>
<dbReference type="Gene3D" id="2.170.120.20">
    <property type="entry name" value="Ribosomal protein L25, beta domain"/>
    <property type="match status" value="1"/>
</dbReference>
<comment type="similarity">
    <text evidence="5">Belongs to the bacterial ribosomal protein bL25 family. CTC subfamily.</text>
</comment>
<dbReference type="Proteomes" id="UP000703038">
    <property type="component" value="Unassembled WGS sequence"/>
</dbReference>
<dbReference type="Gene3D" id="2.40.240.10">
    <property type="entry name" value="Ribosomal Protein L25, Chain P"/>
    <property type="match status" value="1"/>
</dbReference>
<dbReference type="PANTHER" id="PTHR33284:SF1">
    <property type="entry name" value="RIBOSOMAL PROTEIN L25_GLN-TRNA SYNTHETASE, ANTI-CODON-BINDING DOMAIN-CONTAINING PROTEIN"/>
    <property type="match status" value="1"/>
</dbReference>
<comment type="function">
    <text evidence="5">This is one of the proteins that binds to the 5S RNA in the ribosome where it forms part of the central protuberance.</text>
</comment>
<sequence length="219" mass="23003">MANVLNATVRTEFGKGAARRTRRDGLVPAVLYGHATEPKHLSLPSREFAAVLRADGTNAVIELQVDGEKHLALTKSVVVHPIRNYIEHADLLVIRRGEKVTVEINVIVTGDAAPGALVTTDANVIEIEVDATQIPEQFEVSVEDAEIGTQILASSIELPSGATLISDPELLLVNVVEAPSEAALEAEGAGDLASNVAAEEEEAVEDSSAADEAAAADEN</sequence>
<feature type="domain" description="Large ribosomal subunit protein bL25 L25" evidence="7">
    <location>
        <begin position="5"/>
        <end position="91"/>
    </location>
</feature>
<dbReference type="InterPro" id="IPR029751">
    <property type="entry name" value="Ribosomal_L25_dom"/>
</dbReference>
<comment type="caution">
    <text evidence="9">The sequence shown here is derived from an EMBL/GenBank/DDBJ whole genome shotgun (WGS) entry which is preliminary data.</text>
</comment>
<dbReference type="InterPro" id="IPR037121">
    <property type="entry name" value="Ribosomal_bL25_C"/>
</dbReference>
<evidence type="ECO:0000256" key="6">
    <source>
        <dbReference type="SAM" id="MobiDB-lite"/>
    </source>
</evidence>
<evidence type="ECO:0000313" key="10">
    <source>
        <dbReference type="Proteomes" id="UP000703038"/>
    </source>
</evidence>
<comment type="subunit">
    <text evidence="5">Part of the 50S ribosomal subunit; part of the 5S rRNA/L5/L18/L25 subcomplex. Contacts the 5S rRNA. Binds to the 5S rRNA independently of L5 and L18.</text>
</comment>
<evidence type="ECO:0000256" key="4">
    <source>
        <dbReference type="ARBA" id="ARBA00023274"/>
    </source>
</evidence>
<feature type="region of interest" description="Disordered" evidence="6">
    <location>
        <begin position="197"/>
        <end position="219"/>
    </location>
</feature>
<evidence type="ECO:0000256" key="3">
    <source>
        <dbReference type="ARBA" id="ARBA00022980"/>
    </source>
</evidence>
<dbReference type="Pfam" id="PF01386">
    <property type="entry name" value="Ribosomal_L25p"/>
    <property type="match status" value="1"/>
</dbReference>
<keyword evidence="3 5" id="KW-0689">Ribosomal protein</keyword>
<proteinExistence type="inferred from homology"/>
<gene>
    <name evidence="5" type="primary">rplY</name>
    <name evidence="5" type="synonym">ctc</name>
    <name evidence="9" type="ORF">JOE42_000529</name>
</gene>
<dbReference type="NCBIfam" id="TIGR00731">
    <property type="entry name" value="bL25_bact_ctc"/>
    <property type="match status" value="1"/>
</dbReference>
<keyword evidence="4 5" id="KW-0687">Ribonucleoprotein</keyword>
<reference evidence="9 10" key="1">
    <citation type="submission" date="2021-01" db="EMBL/GenBank/DDBJ databases">
        <title>Genomics of switchgrass bacterial isolates.</title>
        <authorList>
            <person name="Shade A."/>
        </authorList>
    </citation>
    <scope>NUCLEOTIDE SEQUENCE [LARGE SCALE GENOMIC DNA]</scope>
    <source>
        <strain evidence="9 10">PvP111</strain>
    </source>
</reference>
<dbReference type="GO" id="GO:0005840">
    <property type="term" value="C:ribosome"/>
    <property type="evidence" value="ECO:0007669"/>
    <property type="project" value="UniProtKB-KW"/>
</dbReference>
<protein>
    <recommendedName>
        <fullName evidence="5">Large ribosomal subunit protein bL25</fullName>
    </recommendedName>
    <alternativeName>
        <fullName evidence="5">General stress protein CTC</fullName>
    </alternativeName>
</protein>
<dbReference type="InterPro" id="IPR020930">
    <property type="entry name" value="Ribosomal_uL5_bac-type"/>
</dbReference>
<evidence type="ECO:0000259" key="8">
    <source>
        <dbReference type="Pfam" id="PF14693"/>
    </source>
</evidence>
<dbReference type="SUPFAM" id="SSF50715">
    <property type="entry name" value="Ribosomal protein L25-like"/>
    <property type="match status" value="1"/>
</dbReference>
<dbReference type="HAMAP" id="MF_01334">
    <property type="entry name" value="Ribosomal_bL25_CTC"/>
    <property type="match status" value="1"/>
</dbReference>
<accession>A0ABS2KPY5</accession>
<evidence type="ECO:0000313" key="9">
    <source>
        <dbReference type="EMBL" id="MBM7413796.1"/>
    </source>
</evidence>
<dbReference type="InterPro" id="IPR001021">
    <property type="entry name" value="Ribosomal_bL25_long"/>
</dbReference>
<dbReference type="InterPro" id="IPR020057">
    <property type="entry name" value="Ribosomal_bL25_b-dom"/>
</dbReference>
<keyword evidence="2 5" id="KW-0694">RNA-binding</keyword>
<dbReference type="PANTHER" id="PTHR33284">
    <property type="entry name" value="RIBOSOMAL PROTEIN L25/GLN-TRNA SYNTHETASE, ANTI-CODON-BINDING DOMAIN-CONTAINING PROTEIN"/>
    <property type="match status" value="1"/>
</dbReference>
<evidence type="ECO:0000256" key="1">
    <source>
        <dbReference type="ARBA" id="ARBA00022730"/>
    </source>
</evidence>
<dbReference type="InterPro" id="IPR011035">
    <property type="entry name" value="Ribosomal_bL25/Gln-tRNA_synth"/>
</dbReference>
<keyword evidence="10" id="KW-1185">Reference proteome</keyword>
<dbReference type="RefSeq" id="WP_204866499.1">
    <property type="nucleotide sequence ID" value="NZ_JAFBBK010000001.1"/>
</dbReference>
<name>A0ABS2KPY5_9NOCA</name>
<evidence type="ECO:0000256" key="2">
    <source>
        <dbReference type="ARBA" id="ARBA00022884"/>
    </source>
</evidence>
<dbReference type="CDD" id="cd00495">
    <property type="entry name" value="Ribosomal_L25_TL5_CTC"/>
    <property type="match status" value="1"/>
</dbReference>
<evidence type="ECO:0000256" key="5">
    <source>
        <dbReference type="HAMAP-Rule" id="MF_01334"/>
    </source>
</evidence>
<organism evidence="9 10">
    <name type="scientific">Rhodococcoides corynebacterioides</name>
    <dbReference type="NCBI Taxonomy" id="53972"/>
    <lineage>
        <taxon>Bacteria</taxon>
        <taxon>Bacillati</taxon>
        <taxon>Actinomycetota</taxon>
        <taxon>Actinomycetes</taxon>
        <taxon>Mycobacteriales</taxon>
        <taxon>Nocardiaceae</taxon>
        <taxon>Rhodococcoides</taxon>
    </lineage>
</organism>